<dbReference type="InterPro" id="IPR035919">
    <property type="entry name" value="EAL_sf"/>
</dbReference>
<feature type="domain" description="GGDEF" evidence="8">
    <location>
        <begin position="291"/>
        <end position="424"/>
    </location>
</feature>
<dbReference type="InterPro" id="IPR052155">
    <property type="entry name" value="Biofilm_reg_signaling"/>
</dbReference>
<dbReference type="GO" id="GO:0071111">
    <property type="term" value="F:cyclic-guanylate-specific phosphodiesterase activity"/>
    <property type="evidence" value="ECO:0007669"/>
    <property type="project" value="UniProtKB-EC"/>
</dbReference>
<dbReference type="EMBL" id="AP014879">
    <property type="protein sequence ID" value="BAV34435.1"/>
    <property type="molecule type" value="Genomic_DNA"/>
</dbReference>
<dbReference type="Gene3D" id="6.10.340.10">
    <property type="match status" value="1"/>
</dbReference>
<dbReference type="AlphaFoldDB" id="A0A1B4XI02"/>
<dbReference type="Gene3D" id="3.20.20.450">
    <property type="entry name" value="EAL domain"/>
    <property type="match status" value="1"/>
</dbReference>
<dbReference type="SMART" id="SM00304">
    <property type="entry name" value="HAMP"/>
    <property type="match status" value="1"/>
</dbReference>
<dbReference type="KEGG" id="slim:SCL_2146"/>
<evidence type="ECO:0000313" key="10">
    <source>
        <dbReference type="Proteomes" id="UP000243180"/>
    </source>
</evidence>
<keyword evidence="3" id="KW-0973">c-di-GMP</keyword>
<reference evidence="9 10" key="1">
    <citation type="submission" date="2015-05" db="EMBL/GenBank/DDBJ databases">
        <title>Complete genome sequence of a sulfur-oxidizing gammaproteobacterium strain HA5.</title>
        <authorList>
            <person name="Miura A."/>
            <person name="Kojima H."/>
            <person name="Fukui M."/>
        </authorList>
    </citation>
    <scope>NUCLEOTIDE SEQUENCE [LARGE SCALE GENOMIC DNA]</scope>
    <source>
        <strain evidence="9 10">HA5</strain>
    </source>
</reference>
<protein>
    <recommendedName>
        <fullName evidence="2">cyclic-guanylate-specific phosphodiesterase</fullName>
        <ecNumber evidence="2">3.1.4.52</ecNumber>
    </recommendedName>
</protein>
<dbReference type="Pfam" id="PF00563">
    <property type="entry name" value="EAL"/>
    <property type="match status" value="1"/>
</dbReference>
<gene>
    <name evidence="9" type="ORF">SCL_2146</name>
</gene>
<dbReference type="PROSITE" id="PS50887">
    <property type="entry name" value="GGDEF"/>
    <property type="match status" value="1"/>
</dbReference>
<dbReference type="GO" id="GO:0016020">
    <property type="term" value="C:membrane"/>
    <property type="evidence" value="ECO:0007669"/>
    <property type="project" value="InterPro"/>
</dbReference>
<dbReference type="FunFam" id="3.20.20.450:FF:000001">
    <property type="entry name" value="Cyclic di-GMP phosphodiesterase yahA"/>
    <property type="match status" value="1"/>
</dbReference>
<evidence type="ECO:0000313" key="9">
    <source>
        <dbReference type="EMBL" id="BAV34435.1"/>
    </source>
</evidence>
<dbReference type="GO" id="GO:0071732">
    <property type="term" value="P:cellular response to nitric oxide"/>
    <property type="evidence" value="ECO:0007669"/>
    <property type="project" value="UniProtKB-ARBA"/>
</dbReference>
<evidence type="ECO:0000256" key="4">
    <source>
        <dbReference type="ARBA" id="ARBA00051114"/>
    </source>
</evidence>
<dbReference type="NCBIfam" id="TIGR00254">
    <property type="entry name" value="GGDEF"/>
    <property type="match status" value="1"/>
</dbReference>
<feature type="transmembrane region" description="Helical" evidence="5">
    <location>
        <begin position="161"/>
        <end position="186"/>
    </location>
</feature>
<dbReference type="InterPro" id="IPR000160">
    <property type="entry name" value="GGDEF_dom"/>
</dbReference>
<dbReference type="SUPFAM" id="SSF141868">
    <property type="entry name" value="EAL domain-like"/>
    <property type="match status" value="1"/>
</dbReference>
<comment type="catalytic activity">
    <reaction evidence="4">
        <text>3',3'-c-di-GMP + H2O = 5'-phosphoguanylyl(3'-&gt;5')guanosine + H(+)</text>
        <dbReference type="Rhea" id="RHEA:24902"/>
        <dbReference type="ChEBI" id="CHEBI:15377"/>
        <dbReference type="ChEBI" id="CHEBI:15378"/>
        <dbReference type="ChEBI" id="CHEBI:58754"/>
        <dbReference type="ChEBI" id="CHEBI:58805"/>
        <dbReference type="EC" id="3.1.4.52"/>
    </reaction>
    <physiologicalReaction direction="left-to-right" evidence="4">
        <dbReference type="Rhea" id="RHEA:24903"/>
    </physiologicalReaction>
</comment>
<evidence type="ECO:0000256" key="3">
    <source>
        <dbReference type="ARBA" id="ARBA00022636"/>
    </source>
</evidence>
<dbReference type="InterPro" id="IPR033417">
    <property type="entry name" value="CHASE8"/>
</dbReference>
<evidence type="ECO:0000259" key="8">
    <source>
        <dbReference type="PROSITE" id="PS50887"/>
    </source>
</evidence>
<dbReference type="Pfam" id="PF17152">
    <property type="entry name" value="CHASE8"/>
    <property type="match status" value="1"/>
</dbReference>
<feature type="transmembrane region" description="Helical" evidence="5">
    <location>
        <begin position="20"/>
        <end position="41"/>
    </location>
</feature>
<comment type="cofactor">
    <cofactor evidence="1">
        <name>Mg(2+)</name>
        <dbReference type="ChEBI" id="CHEBI:18420"/>
    </cofactor>
</comment>
<dbReference type="GO" id="GO:0007165">
    <property type="term" value="P:signal transduction"/>
    <property type="evidence" value="ECO:0007669"/>
    <property type="project" value="InterPro"/>
</dbReference>
<evidence type="ECO:0000259" key="7">
    <source>
        <dbReference type="PROSITE" id="PS50885"/>
    </source>
</evidence>
<keyword evidence="10" id="KW-1185">Reference proteome</keyword>
<dbReference type="FunFam" id="3.30.70.270:FF:000001">
    <property type="entry name" value="Diguanylate cyclase domain protein"/>
    <property type="match status" value="1"/>
</dbReference>
<dbReference type="PROSITE" id="PS50883">
    <property type="entry name" value="EAL"/>
    <property type="match status" value="1"/>
</dbReference>
<evidence type="ECO:0000256" key="1">
    <source>
        <dbReference type="ARBA" id="ARBA00001946"/>
    </source>
</evidence>
<accession>A0A1B4XI02</accession>
<dbReference type="CDD" id="cd01949">
    <property type="entry name" value="GGDEF"/>
    <property type="match status" value="1"/>
</dbReference>
<dbReference type="Pfam" id="PF00672">
    <property type="entry name" value="HAMP"/>
    <property type="match status" value="1"/>
</dbReference>
<dbReference type="SUPFAM" id="SSF55073">
    <property type="entry name" value="Nucleotide cyclase"/>
    <property type="match status" value="1"/>
</dbReference>
<dbReference type="InterPro" id="IPR003660">
    <property type="entry name" value="HAMP_dom"/>
</dbReference>
<feature type="domain" description="HAMP" evidence="7">
    <location>
        <begin position="188"/>
        <end position="241"/>
    </location>
</feature>
<dbReference type="Gene3D" id="3.30.70.270">
    <property type="match status" value="1"/>
</dbReference>
<feature type="domain" description="EAL" evidence="6">
    <location>
        <begin position="433"/>
        <end position="686"/>
    </location>
</feature>
<dbReference type="PANTHER" id="PTHR44757:SF2">
    <property type="entry name" value="BIOFILM ARCHITECTURE MAINTENANCE PROTEIN MBAA"/>
    <property type="match status" value="1"/>
</dbReference>
<dbReference type="Pfam" id="PF00990">
    <property type="entry name" value="GGDEF"/>
    <property type="match status" value="1"/>
</dbReference>
<dbReference type="CDD" id="cd06225">
    <property type="entry name" value="HAMP"/>
    <property type="match status" value="1"/>
</dbReference>
<keyword evidence="5" id="KW-0812">Transmembrane</keyword>
<dbReference type="InParanoid" id="A0A1B4XI02"/>
<name>A0A1B4XI02_9GAMM</name>
<dbReference type="EC" id="3.1.4.52" evidence="2"/>
<keyword evidence="5" id="KW-1133">Transmembrane helix</keyword>
<dbReference type="OrthoDB" id="9804951at2"/>
<dbReference type="CDD" id="cd01948">
    <property type="entry name" value="EAL"/>
    <property type="match status" value="1"/>
</dbReference>
<dbReference type="FunCoup" id="A0A1B4XI02">
    <property type="interactions" value="249"/>
</dbReference>
<evidence type="ECO:0000256" key="5">
    <source>
        <dbReference type="SAM" id="Phobius"/>
    </source>
</evidence>
<organism evidence="9 10">
    <name type="scientific">Sulfuricaulis limicola</name>
    <dbReference type="NCBI Taxonomy" id="1620215"/>
    <lineage>
        <taxon>Bacteria</taxon>
        <taxon>Pseudomonadati</taxon>
        <taxon>Pseudomonadota</taxon>
        <taxon>Gammaproteobacteria</taxon>
        <taxon>Acidiferrobacterales</taxon>
        <taxon>Acidiferrobacteraceae</taxon>
        <taxon>Sulfuricaulis</taxon>
    </lineage>
</organism>
<sequence length="710" mass="79328">MHGMKYWRQLFRDMPIKRKLVLISMSSTGVALLLVTILLLVNEYYSYQRALLDDVRVQTAMIAENSTAALVFRDRSGAQEILGALAASPSIEQAALYTADGKTLALYRRKDQARTEVPDRPVTGHRFSSQHLELAHEIELNGEIVGTVYLRSDLERLYVRIMWYVGAIVLTAAGAMLAAFLLISLLHRGISGPLARLVDLMRQISERKDYSSRARVETRDEVGALAEGFNAMLGQIERHQADLMQELGERKRAEQRLDQLAYYDTITQLPNRHFFNEQLKLVLARAQRTGQRAGLMFLDLDNFKIINDTLGHDIGDVLLQGVAKRLREHLRTGDIICRIGGDEFAVIVEDMTDREQAAIVAEKIIGAFAHSLRLEGHEIYISASIGISLFPEDATEMHALLRNADTAMYFAKERGKNTYQFFLPEMNGRALNRLTLETSLRHALEREEFEVYYQPQFDLASKRLFGVEALLRWHRPDVGIVNPTEFIPVAEESGQIVSIGEWVLRQACAQAQAWQALVPGLTVSVNISSRQFHDSQLVDRILEILRQTGLAPELLTLELTEGVLMESSGTASTTLERLEAAGVKLSIDDFGTGYSSMGYLKRFPISTLKIDQGFMREVPADRDNVAIVMAIIAMCQSLKLYVIAEGVENMAQLEFLRKAGPVGVQGFYLSRPLTADATAALLQITHEERITLLALADGGTPPNPRGQSQG</sequence>
<dbReference type="SMART" id="SM00267">
    <property type="entry name" value="GGDEF"/>
    <property type="match status" value="1"/>
</dbReference>
<proteinExistence type="predicted"/>
<dbReference type="Proteomes" id="UP000243180">
    <property type="component" value="Chromosome"/>
</dbReference>
<dbReference type="InterPro" id="IPR001633">
    <property type="entry name" value="EAL_dom"/>
</dbReference>
<dbReference type="InterPro" id="IPR043128">
    <property type="entry name" value="Rev_trsase/Diguanyl_cyclase"/>
</dbReference>
<evidence type="ECO:0000259" key="6">
    <source>
        <dbReference type="PROSITE" id="PS50883"/>
    </source>
</evidence>
<dbReference type="PANTHER" id="PTHR44757">
    <property type="entry name" value="DIGUANYLATE CYCLASE DGCP"/>
    <property type="match status" value="1"/>
</dbReference>
<dbReference type="InterPro" id="IPR029787">
    <property type="entry name" value="Nucleotide_cyclase"/>
</dbReference>
<keyword evidence="5" id="KW-0472">Membrane</keyword>
<dbReference type="PROSITE" id="PS50885">
    <property type="entry name" value="HAMP"/>
    <property type="match status" value="1"/>
</dbReference>
<dbReference type="SMART" id="SM00052">
    <property type="entry name" value="EAL"/>
    <property type="match status" value="1"/>
</dbReference>
<evidence type="ECO:0000256" key="2">
    <source>
        <dbReference type="ARBA" id="ARBA00012282"/>
    </source>
</evidence>
<dbReference type="SUPFAM" id="SSF158472">
    <property type="entry name" value="HAMP domain-like"/>
    <property type="match status" value="1"/>
</dbReference>